<keyword evidence="3" id="KW-1185">Reference proteome</keyword>
<dbReference type="AlphaFoldDB" id="A0AA39DP46"/>
<feature type="region of interest" description="Disordered" evidence="1">
    <location>
        <begin position="1"/>
        <end position="37"/>
    </location>
</feature>
<organism evidence="2 3">
    <name type="scientific">Vitis rotundifolia</name>
    <name type="common">Muscadine grape</name>
    <dbReference type="NCBI Taxonomy" id="103349"/>
    <lineage>
        <taxon>Eukaryota</taxon>
        <taxon>Viridiplantae</taxon>
        <taxon>Streptophyta</taxon>
        <taxon>Embryophyta</taxon>
        <taxon>Tracheophyta</taxon>
        <taxon>Spermatophyta</taxon>
        <taxon>Magnoliopsida</taxon>
        <taxon>eudicotyledons</taxon>
        <taxon>Gunneridae</taxon>
        <taxon>Pentapetalae</taxon>
        <taxon>rosids</taxon>
        <taxon>Vitales</taxon>
        <taxon>Vitaceae</taxon>
        <taxon>Viteae</taxon>
        <taxon>Vitis</taxon>
    </lineage>
</organism>
<protein>
    <submittedName>
        <fullName evidence="2">Uncharacterized protein</fullName>
    </submittedName>
</protein>
<reference evidence="2 3" key="1">
    <citation type="journal article" date="2023" name="BMC Biotechnol.">
        <title>Vitis rotundifolia cv Carlos genome sequencing.</title>
        <authorList>
            <person name="Huff M."/>
            <person name="Hulse-Kemp A."/>
            <person name="Scheffler B."/>
            <person name="Youngblood R."/>
            <person name="Simpson S."/>
            <person name="Babiker E."/>
            <person name="Staton M."/>
        </authorList>
    </citation>
    <scope>NUCLEOTIDE SEQUENCE [LARGE SCALE GENOMIC DNA]</scope>
    <source>
        <tissue evidence="2">Leaf</tissue>
    </source>
</reference>
<evidence type="ECO:0000256" key="1">
    <source>
        <dbReference type="SAM" id="MobiDB-lite"/>
    </source>
</evidence>
<gene>
    <name evidence="2" type="ORF">PVL29_013299</name>
</gene>
<dbReference type="Proteomes" id="UP001168098">
    <property type="component" value="Unassembled WGS sequence"/>
</dbReference>
<name>A0AA39DP46_VITRO</name>
<evidence type="ECO:0000313" key="2">
    <source>
        <dbReference type="EMBL" id="KAJ9691059.1"/>
    </source>
</evidence>
<feature type="compositionally biased region" description="Polar residues" evidence="1">
    <location>
        <begin position="1"/>
        <end position="12"/>
    </location>
</feature>
<accession>A0AA39DP46</accession>
<sequence>MMKLQPESSGSFQERDQGAVNVTSHESFDTAQELATHKDNRDRMLAAGELVQDGLHFGAILLLVELHDSGSYSKAEKQLFHHVAHAAAADAEHHHRIAGAQPPHRLIRGLRLLLGFTAHPKLFLYHA</sequence>
<proteinExistence type="predicted"/>
<evidence type="ECO:0000313" key="3">
    <source>
        <dbReference type="Proteomes" id="UP001168098"/>
    </source>
</evidence>
<dbReference type="EMBL" id="JARBHA010000010">
    <property type="protein sequence ID" value="KAJ9691059.1"/>
    <property type="molecule type" value="Genomic_DNA"/>
</dbReference>
<comment type="caution">
    <text evidence="2">The sequence shown here is derived from an EMBL/GenBank/DDBJ whole genome shotgun (WGS) entry which is preliminary data.</text>
</comment>